<keyword evidence="3 4" id="KW-0505">Motor protein</keyword>
<dbReference type="PANTHER" id="PTHR47969:SF33">
    <property type="entry name" value="KINESIN-LIKE PROTEIN"/>
    <property type="match status" value="1"/>
</dbReference>
<evidence type="ECO:0000256" key="5">
    <source>
        <dbReference type="SAM" id="Coils"/>
    </source>
</evidence>
<dbReference type="PROSITE" id="PS50067">
    <property type="entry name" value="KINESIN_MOTOR_2"/>
    <property type="match status" value="1"/>
</dbReference>
<dbReference type="PANTHER" id="PTHR47969">
    <property type="entry name" value="CHROMOSOME-ASSOCIATED KINESIN KIF4A-RELATED"/>
    <property type="match status" value="1"/>
</dbReference>
<evidence type="ECO:0000256" key="6">
    <source>
        <dbReference type="SAM" id="MobiDB-lite"/>
    </source>
</evidence>
<dbReference type="GO" id="GO:0051231">
    <property type="term" value="P:spindle elongation"/>
    <property type="evidence" value="ECO:0007669"/>
    <property type="project" value="TreeGrafter"/>
</dbReference>
<dbReference type="GO" id="GO:0007018">
    <property type="term" value="P:microtubule-based movement"/>
    <property type="evidence" value="ECO:0007669"/>
    <property type="project" value="InterPro"/>
</dbReference>
<evidence type="ECO:0000256" key="3">
    <source>
        <dbReference type="PROSITE-ProRule" id="PRU00283"/>
    </source>
</evidence>
<dbReference type="SMART" id="SM00129">
    <property type="entry name" value="KISc"/>
    <property type="match status" value="1"/>
</dbReference>
<sequence>MDTGGKDEASLAKVRVCVRFRPLLPGEEGGSRITWDEDNAPRVYVAPGRSDAKTFEFDRVFQPSTSQPEVFQGAGLENFLDAVMEGYHATVFAYGQTGSGKTHTMEGFVYQAVPGKAPQVKPGSTPSESLGLVPRSIEGLFRRMESKAETDSEQLFTLRLSFLQIYNERIFDLLNPVHLSGATTAAAGLRLRWNSREAAVSVENLFVFECRTPEEALGYYKAGVRNRTVASHQMNQASSRSHSVLMLTVERRSGGERLEHSAKLTLVDLAGSERQAATGASGRTLQESVGINQSLFVLRKVITSLAKKSASKSGSFAFVPYRESKLTVLLRDAIGGSGYTLMLACLSTLEASFEESLSTLHYACTAGSIRNRPAVNLDPMSQLVRRLRQEVQSLKGQLEAAQRYVIHLTGQPIPLEVLQGNAAPPEPPMLPPYACSAPSPAASATAQAPQAAPAPAPPPQAAQAPQPSPRVFRQPSDASEEATPRAATPRAPAAPAPPTPASSKYEEGGVSRELLEERLLDAVASLRQCSSENFALRRSLEQAVEAREAAQQQLRAERRAALAAAADAAGGGGSGGEPAGAGPELAALGTMRASMFYDVLVLRELREFEQRLVLGSVYIREYTKVNGTVPENQILLGCKVSGCRPC</sequence>
<dbReference type="InterPro" id="IPR036961">
    <property type="entry name" value="Kinesin_motor_dom_sf"/>
</dbReference>
<feature type="coiled-coil region" evidence="5">
    <location>
        <begin position="533"/>
        <end position="560"/>
    </location>
</feature>
<dbReference type="AlphaFoldDB" id="A0AA36IV67"/>
<dbReference type="GO" id="GO:0005874">
    <property type="term" value="C:microtubule"/>
    <property type="evidence" value="ECO:0007669"/>
    <property type="project" value="UniProtKB-KW"/>
</dbReference>
<evidence type="ECO:0000313" key="9">
    <source>
        <dbReference type="Proteomes" id="UP001178507"/>
    </source>
</evidence>
<comment type="similarity">
    <text evidence="3 4">Belongs to the TRAFAC class myosin-kinesin ATPase superfamily. Kinesin family.</text>
</comment>
<dbReference type="SUPFAM" id="SSF52540">
    <property type="entry name" value="P-loop containing nucleoside triphosphate hydrolases"/>
    <property type="match status" value="1"/>
</dbReference>
<dbReference type="InterPro" id="IPR019821">
    <property type="entry name" value="Kinesin_motor_CS"/>
</dbReference>
<dbReference type="Proteomes" id="UP001178507">
    <property type="component" value="Unassembled WGS sequence"/>
</dbReference>
<evidence type="ECO:0000313" key="8">
    <source>
        <dbReference type="EMBL" id="CAJ1394577.1"/>
    </source>
</evidence>
<accession>A0AA36IV67</accession>
<feature type="domain" description="Kinesin motor" evidence="7">
    <location>
        <begin position="13"/>
        <end position="369"/>
    </location>
</feature>
<dbReference type="EMBL" id="CAUJNA010002890">
    <property type="protein sequence ID" value="CAJ1394577.1"/>
    <property type="molecule type" value="Genomic_DNA"/>
</dbReference>
<keyword evidence="2 3" id="KW-0067">ATP-binding</keyword>
<proteinExistence type="inferred from homology"/>
<dbReference type="GO" id="GO:0008017">
    <property type="term" value="F:microtubule binding"/>
    <property type="evidence" value="ECO:0007669"/>
    <property type="project" value="InterPro"/>
</dbReference>
<dbReference type="InterPro" id="IPR001752">
    <property type="entry name" value="Kinesin_motor_dom"/>
</dbReference>
<dbReference type="Pfam" id="PF00225">
    <property type="entry name" value="Kinesin"/>
    <property type="match status" value="1"/>
</dbReference>
<dbReference type="GO" id="GO:0005524">
    <property type="term" value="F:ATP binding"/>
    <property type="evidence" value="ECO:0007669"/>
    <property type="project" value="UniProtKB-UniRule"/>
</dbReference>
<reference evidence="8" key="1">
    <citation type="submission" date="2023-08" db="EMBL/GenBank/DDBJ databases">
        <authorList>
            <person name="Chen Y."/>
            <person name="Shah S."/>
            <person name="Dougan E. K."/>
            <person name="Thang M."/>
            <person name="Chan C."/>
        </authorList>
    </citation>
    <scope>NUCLEOTIDE SEQUENCE</scope>
</reference>
<feature type="binding site" evidence="3">
    <location>
        <begin position="95"/>
        <end position="102"/>
    </location>
    <ligand>
        <name>ATP</name>
        <dbReference type="ChEBI" id="CHEBI:30616"/>
    </ligand>
</feature>
<evidence type="ECO:0000256" key="1">
    <source>
        <dbReference type="ARBA" id="ARBA00022741"/>
    </source>
</evidence>
<protein>
    <recommendedName>
        <fullName evidence="4">Kinesin-like protein</fullName>
    </recommendedName>
</protein>
<dbReference type="GO" id="GO:0003777">
    <property type="term" value="F:microtubule motor activity"/>
    <property type="evidence" value="ECO:0007669"/>
    <property type="project" value="InterPro"/>
</dbReference>
<feature type="region of interest" description="Disordered" evidence="6">
    <location>
        <begin position="429"/>
        <end position="509"/>
    </location>
</feature>
<gene>
    <name evidence="8" type="ORF">EVOR1521_LOCUS19201</name>
</gene>
<keyword evidence="5" id="KW-0175">Coiled coil</keyword>
<keyword evidence="9" id="KW-1185">Reference proteome</keyword>
<dbReference type="PROSITE" id="PS00411">
    <property type="entry name" value="KINESIN_MOTOR_1"/>
    <property type="match status" value="1"/>
</dbReference>
<dbReference type="Gene3D" id="3.40.850.10">
    <property type="entry name" value="Kinesin motor domain"/>
    <property type="match status" value="1"/>
</dbReference>
<organism evidence="8 9">
    <name type="scientific">Effrenium voratum</name>
    <dbReference type="NCBI Taxonomy" id="2562239"/>
    <lineage>
        <taxon>Eukaryota</taxon>
        <taxon>Sar</taxon>
        <taxon>Alveolata</taxon>
        <taxon>Dinophyceae</taxon>
        <taxon>Suessiales</taxon>
        <taxon>Symbiodiniaceae</taxon>
        <taxon>Effrenium</taxon>
    </lineage>
</organism>
<evidence type="ECO:0000256" key="4">
    <source>
        <dbReference type="RuleBase" id="RU000394"/>
    </source>
</evidence>
<dbReference type="CDD" id="cd00106">
    <property type="entry name" value="KISc"/>
    <property type="match status" value="1"/>
</dbReference>
<dbReference type="GO" id="GO:0005875">
    <property type="term" value="C:microtubule associated complex"/>
    <property type="evidence" value="ECO:0007669"/>
    <property type="project" value="TreeGrafter"/>
</dbReference>
<dbReference type="InterPro" id="IPR027417">
    <property type="entry name" value="P-loop_NTPase"/>
</dbReference>
<keyword evidence="4" id="KW-0493">Microtubule</keyword>
<comment type="caution">
    <text evidence="8">The sequence shown here is derived from an EMBL/GenBank/DDBJ whole genome shotgun (WGS) entry which is preliminary data.</text>
</comment>
<evidence type="ECO:0000259" key="7">
    <source>
        <dbReference type="PROSITE" id="PS50067"/>
    </source>
</evidence>
<dbReference type="GO" id="GO:0007052">
    <property type="term" value="P:mitotic spindle organization"/>
    <property type="evidence" value="ECO:0007669"/>
    <property type="project" value="TreeGrafter"/>
</dbReference>
<evidence type="ECO:0000256" key="2">
    <source>
        <dbReference type="ARBA" id="ARBA00022840"/>
    </source>
</evidence>
<feature type="compositionally biased region" description="Low complexity" evidence="6">
    <location>
        <begin position="432"/>
        <end position="451"/>
    </location>
</feature>
<name>A0AA36IV67_9DINO</name>
<dbReference type="InterPro" id="IPR027640">
    <property type="entry name" value="Kinesin-like_fam"/>
</dbReference>
<dbReference type="PRINTS" id="PR00380">
    <property type="entry name" value="KINESINHEAVY"/>
</dbReference>
<keyword evidence="1 3" id="KW-0547">Nucleotide-binding</keyword>